<feature type="transmembrane region" description="Helical" evidence="6">
    <location>
        <begin position="33"/>
        <end position="52"/>
    </location>
</feature>
<feature type="transmembrane region" description="Helical" evidence="6">
    <location>
        <begin position="7"/>
        <end position="27"/>
    </location>
</feature>
<evidence type="ECO:0000313" key="7">
    <source>
        <dbReference type="EMBL" id="MFD1192461.1"/>
    </source>
</evidence>
<comment type="caution">
    <text evidence="7">The sequence shown here is derived from an EMBL/GenBank/DDBJ whole genome shotgun (WGS) entry which is preliminary data.</text>
</comment>
<evidence type="ECO:0000313" key="8">
    <source>
        <dbReference type="Proteomes" id="UP001597216"/>
    </source>
</evidence>
<sequence length="220" mass="22711">MTEVQRLPKIVLAASIVGGVSYMAQPLLNLPDAIVLAWKGSGVALLAAYAALRASGRDGWMIAAVMAFGALGDVLLNAFGLTVGAVAFLIGHLVAVALYWAHRRQDLTRGQLISGALMIPAIAVTAFELPADRAFAPGVALYATGLAAMAATAWMSRFPRALVGLGALAFVVSDLLIFARSGPLAHDALAGAAIWPLYYGGQLAICLGVTRTLARDAAAI</sequence>
<dbReference type="InterPro" id="IPR012506">
    <property type="entry name" value="TMEM86B-like"/>
</dbReference>
<dbReference type="Proteomes" id="UP001597216">
    <property type="component" value="Unassembled WGS sequence"/>
</dbReference>
<feature type="transmembrane region" description="Helical" evidence="6">
    <location>
        <begin position="112"/>
        <end position="129"/>
    </location>
</feature>
<dbReference type="EMBL" id="JBHTLQ010000058">
    <property type="protein sequence ID" value="MFD1192461.1"/>
    <property type="molecule type" value="Genomic_DNA"/>
</dbReference>
<evidence type="ECO:0000256" key="3">
    <source>
        <dbReference type="ARBA" id="ARBA00022692"/>
    </source>
</evidence>
<reference evidence="8" key="1">
    <citation type="journal article" date="2019" name="Int. J. Syst. Evol. Microbiol.">
        <title>The Global Catalogue of Microorganisms (GCM) 10K type strain sequencing project: providing services to taxonomists for standard genome sequencing and annotation.</title>
        <authorList>
            <consortium name="The Broad Institute Genomics Platform"/>
            <consortium name="The Broad Institute Genome Sequencing Center for Infectious Disease"/>
            <person name="Wu L."/>
            <person name="Ma J."/>
        </authorList>
    </citation>
    <scope>NUCLEOTIDE SEQUENCE [LARGE SCALE GENOMIC DNA]</scope>
    <source>
        <strain evidence="8">CCUG 55074</strain>
    </source>
</reference>
<keyword evidence="4 6" id="KW-1133">Transmembrane helix</keyword>
<evidence type="ECO:0000256" key="5">
    <source>
        <dbReference type="ARBA" id="ARBA00023136"/>
    </source>
</evidence>
<dbReference type="Pfam" id="PF07947">
    <property type="entry name" value="YhhN"/>
    <property type="match status" value="1"/>
</dbReference>
<protein>
    <submittedName>
        <fullName evidence="7">Lysoplasmalogenase family protein</fullName>
    </submittedName>
</protein>
<keyword evidence="8" id="KW-1185">Reference proteome</keyword>
<evidence type="ECO:0000256" key="4">
    <source>
        <dbReference type="ARBA" id="ARBA00022989"/>
    </source>
</evidence>
<evidence type="ECO:0000256" key="2">
    <source>
        <dbReference type="ARBA" id="ARBA00007375"/>
    </source>
</evidence>
<dbReference type="RefSeq" id="WP_377354547.1">
    <property type="nucleotide sequence ID" value="NZ_JBHTLQ010000058.1"/>
</dbReference>
<name>A0ABW3T881_9CAUL</name>
<feature type="transmembrane region" description="Helical" evidence="6">
    <location>
        <begin position="135"/>
        <end position="154"/>
    </location>
</feature>
<evidence type="ECO:0000256" key="6">
    <source>
        <dbReference type="SAM" id="Phobius"/>
    </source>
</evidence>
<feature type="transmembrane region" description="Helical" evidence="6">
    <location>
        <begin position="193"/>
        <end position="214"/>
    </location>
</feature>
<feature type="transmembrane region" description="Helical" evidence="6">
    <location>
        <begin position="59"/>
        <end position="76"/>
    </location>
</feature>
<feature type="transmembrane region" description="Helical" evidence="6">
    <location>
        <begin position="161"/>
        <end position="181"/>
    </location>
</feature>
<dbReference type="PANTHER" id="PTHR31885">
    <property type="entry name" value="GH04784P"/>
    <property type="match status" value="1"/>
</dbReference>
<proteinExistence type="inferred from homology"/>
<keyword evidence="3 6" id="KW-0812">Transmembrane</keyword>
<organism evidence="7 8">
    <name type="scientific">Phenylobacterium conjunctum</name>
    <dbReference type="NCBI Taxonomy" id="1298959"/>
    <lineage>
        <taxon>Bacteria</taxon>
        <taxon>Pseudomonadati</taxon>
        <taxon>Pseudomonadota</taxon>
        <taxon>Alphaproteobacteria</taxon>
        <taxon>Caulobacterales</taxon>
        <taxon>Caulobacteraceae</taxon>
        <taxon>Phenylobacterium</taxon>
    </lineage>
</organism>
<comment type="similarity">
    <text evidence="2">Belongs to the TMEM86 family.</text>
</comment>
<evidence type="ECO:0000256" key="1">
    <source>
        <dbReference type="ARBA" id="ARBA00004141"/>
    </source>
</evidence>
<comment type="subcellular location">
    <subcellularLocation>
        <location evidence="1">Membrane</location>
        <topology evidence="1">Multi-pass membrane protein</topology>
    </subcellularLocation>
</comment>
<feature type="transmembrane region" description="Helical" evidence="6">
    <location>
        <begin position="82"/>
        <end position="100"/>
    </location>
</feature>
<gene>
    <name evidence="7" type="ORF">ACFQ27_17865</name>
</gene>
<accession>A0ABW3T881</accession>
<dbReference type="PANTHER" id="PTHR31885:SF6">
    <property type="entry name" value="GH04784P"/>
    <property type="match status" value="1"/>
</dbReference>
<keyword evidence="5 6" id="KW-0472">Membrane</keyword>